<feature type="domain" description="Glutaminase A central" evidence="1">
    <location>
        <begin position="372"/>
        <end position="471"/>
    </location>
</feature>
<organism evidence="3 4">
    <name type="scientific">Mycena rosella</name>
    <name type="common">Pink bonnet</name>
    <name type="synonym">Agaricus rosellus</name>
    <dbReference type="NCBI Taxonomy" id="1033263"/>
    <lineage>
        <taxon>Eukaryota</taxon>
        <taxon>Fungi</taxon>
        <taxon>Dikarya</taxon>
        <taxon>Basidiomycota</taxon>
        <taxon>Agaricomycotina</taxon>
        <taxon>Agaricomycetes</taxon>
        <taxon>Agaricomycetidae</taxon>
        <taxon>Agaricales</taxon>
        <taxon>Marasmiineae</taxon>
        <taxon>Mycenaceae</taxon>
        <taxon>Mycena</taxon>
    </lineage>
</organism>
<dbReference type="InterPro" id="IPR052743">
    <property type="entry name" value="Glutaminase_GtaA"/>
</dbReference>
<name>A0AAD7G041_MYCRO</name>
<dbReference type="Pfam" id="PF16335">
    <property type="entry name" value="GtaA_6_Hairpin"/>
    <property type="match status" value="2"/>
</dbReference>
<evidence type="ECO:0000313" key="3">
    <source>
        <dbReference type="EMBL" id="KAJ7648839.1"/>
    </source>
</evidence>
<accession>A0AAD7G041</accession>
<comment type="caution">
    <text evidence="3">The sequence shown here is derived from an EMBL/GenBank/DDBJ whole genome shotgun (WGS) entry which is preliminary data.</text>
</comment>
<dbReference type="PANTHER" id="PTHR31987:SF1">
    <property type="entry name" value="GLUTAMINASE A"/>
    <property type="match status" value="1"/>
</dbReference>
<protein>
    <submittedName>
        <fullName evidence="3">Uncharacterized protein</fullName>
    </submittedName>
</protein>
<dbReference type="PANTHER" id="PTHR31987">
    <property type="entry name" value="GLUTAMINASE A-RELATED"/>
    <property type="match status" value="1"/>
</dbReference>
<feature type="domain" description="Glutaminase A N-terminal" evidence="2">
    <location>
        <begin position="237"/>
        <end position="352"/>
    </location>
</feature>
<evidence type="ECO:0000259" key="1">
    <source>
        <dbReference type="Pfam" id="PF16335"/>
    </source>
</evidence>
<proteinExistence type="predicted"/>
<dbReference type="AlphaFoldDB" id="A0AAD7G041"/>
<dbReference type="InterPro" id="IPR033433">
    <property type="entry name" value="GtaA_N"/>
</dbReference>
<dbReference type="InterPro" id="IPR032514">
    <property type="entry name" value="GtaA_central"/>
</dbReference>
<dbReference type="Proteomes" id="UP001221757">
    <property type="component" value="Unassembled WGS sequence"/>
</dbReference>
<feature type="domain" description="Glutaminase A central" evidence="1">
    <location>
        <begin position="481"/>
        <end position="650"/>
    </location>
</feature>
<gene>
    <name evidence="3" type="ORF">B0H17DRAFT_1215515</name>
</gene>
<dbReference type="Pfam" id="PF17168">
    <property type="entry name" value="DUF5127"/>
    <property type="match status" value="1"/>
</dbReference>
<keyword evidence="4" id="KW-1185">Reference proteome</keyword>
<evidence type="ECO:0000259" key="2">
    <source>
        <dbReference type="Pfam" id="PF17168"/>
    </source>
</evidence>
<evidence type="ECO:0000313" key="4">
    <source>
        <dbReference type="Proteomes" id="UP001221757"/>
    </source>
</evidence>
<dbReference type="EMBL" id="JARKIE010000374">
    <property type="protein sequence ID" value="KAJ7648839.1"/>
    <property type="molecule type" value="Genomic_DNA"/>
</dbReference>
<sequence length="652" mass="70352">MAEKVEEHPDPAALEGVEQGFGVAWKDLGNRTTPLAAPVPPPAPHGVLEPLSRIHLARRLASSLRRAINPMRTASSRHPIPPLRLSPQTQRTAHSACYLARYSGANSVLGEAPAAIHASAAERGPGRDVGRGSAVLTLISRARGPLRLSTQAHADSLCATDSRSTFSAPGSTPESNFALSTPPDSATGRAYHIPPSGCIFRQTVAWTGLAKVDGHSYCFTSPASVDGVSFIKARQKSFNFLNHGMLTNTNDTFLRAISESWPVFELAKDLGNVGGLAKRDSELKASALSILVSIGNIREPAIKYMLSATMNQNRSLYFWSWFNTAADVISFFLSNYANALTTALALDGKAEADAAKISPDYAGIGANGKWNTSDVMLFMKEISSDGNTNPVDVIFPASPILLYLFPELGQYLLEPLFRYQLLMRGRLDETMPVVRAIFPSLDVLDAHRILHYRKSGNMLIMALAFARQRRQLAAQAIPPTTFAGPLENQTNLAIKGIVGIGAMAQIASRLGDNATATNYSSIAKDYVHKWQVLAQSAMGPHLTLAYGQSATWGLAYNLFGDVYLGLKLFPQSVCDMHQYGIPLDARHTLVALDRRDRDGPGLRTRIITGPKDYVGNGLNNVPFSDLYDTVTGVPAGFQAHPVSGGHLALLIV</sequence>
<reference evidence="3" key="1">
    <citation type="submission" date="2023-03" db="EMBL/GenBank/DDBJ databases">
        <title>Massive genome expansion in bonnet fungi (Mycena s.s.) driven by repeated elements and novel gene families across ecological guilds.</title>
        <authorList>
            <consortium name="Lawrence Berkeley National Laboratory"/>
            <person name="Harder C.B."/>
            <person name="Miyauchi S."/>
            <person name="Viragh M."/>
            <person name="Kuo A."/>
            <person name="Thoen E."/>
            <person name="Andreopoulos B."/>
            <person name="Lu D."/>
            <person name="Skrede I."/>
            <person name="Drula E."/>
            <person name="Henrissat B."/>
            <person name="Morin E."/>
            <person name="Kohler A."/>
            <person name="Barry K."/>
            <person name="LaButti K."/>
            <person name="Morin E."/>
            <person name="Salamov A."/>
            <person name="Lipzen A."/>
            <person name="Mereny Z."/>
            <person name="Hegedus B."/>
            <person name="Baldrian P."/>
            <person name="Stursova M."/>
            <person name="Weitz H."/>
            <person name="Taylor A."/>
            <person name="Grigoriev I.V."/>
            <person name="Nagy L.G."/>
            <person name="Martin F."/>
            <person name="Kauserud H."/>
        </authorList>
    </citation>
    <scope>NUCLEOTIDE SEQUENCE</scope>
    <source>
        <strain evidence="3">CBHHK067</strain>
    </source>
</reference>